<dbReference type="Proteomes" id="UP000019225">
    <property type="component" value="Chromosome"/>
</dbReference>
<gene>
    <name evidence="1" type="ORF">KALB_6190</name>
</gene>
<dbReference type="PATRIC" id="fig|1449976.3.peg.6211"/>
<dbReference type="RefSeq" id="WP_030111861.1">
    <property type="nucleotide sequence ID" value="NZ_CP007155.1"/>
</dbReference>
<sequence>MDPNNPVVLLCAQGMRAEAEGRAAEAEALFRQAWDAATDDYDACVAAHYLARHQKRPEDVLHWNQVCLDRADAVGDERVRGFYPSLHLNLAKAHEQLGTADLAHEHYRRAAATIEDAAAGPYADGIRFAVAEGLRATGTRAAPASAELAELATKLCARAELTTLALLLPAYLGDLGTDEDRTRLLTALHMVHASRSLPEDELALLRGAIAALG</sequence>
<evidence type="ECO:0008006" key="3">
    <source>
        <dbReference type="Google" id="ProtNLM"/>
    </source>
</evidence>
<dbReference type="AlphaFoldDB" id="W5WFM0"/>
<reference evidence="1 2" key="1">
    <citation type="journal article" date="2014" name="BMC Genomics">
        <title>Complete genome sequence of producer of the glycopeptide antibiotic Aculeximycin Kutzneria albida DSM 43870T, a representative of minor genus of Pseudonocardiaceae.</title>
        <authorList>
            <person name="Rebets Y."/>
            <person name="Tokovenko B."/>
            <person name="Lushchyk I."/>
            <person name="Ruckert C."/>
            <person name="Zaburannyi N."/>
            <person name="Bechthold A."/>
            <person name="Kalinowski J."/>
            <person name="Luzhetskyy A."/>
        </authorList>
    </citation>
    <scope>NUCLEOTIDE SEQUENCE [LARGE SCALE GENOMIC DNA]</scope>
    <source>
        <strain evidence="1">DSM 43870</strain>
    </source>
</reference>
<dbReference type="KEGG" id="kal:KALB_6190"/>
<dbReference type="SUPFAM" id="SSF48452">
    <property type="entry name" value="TPR-like"/>
    <property type="match status" value="1"/>
</dbReference>
<dbReference type="Gene3D" id="1.25.40.10">
    <property type="entry name" value="Tetratricopeptide repeat domain"/>
    <property type="match status" value="1"/>
</dbReference>
<protein>
    <recommendedName>
        <fullName evidence="3">Tetratricopeptide repeat protein</fullName>
    </recommendedName>
</protein>
<proteinExistence type="predicted"/>
<dbReference type="InterPro" id="IPR011990">
    <property type="entry name" value="TPR-like_helical_dom_sf"/>
</dbReference>
<accession>W5WFM0</accession>
<dbReference type="STRING" id="1449976.KALB_6190"/>
<organism evidence="1 2">
    <name type="scientific">Kutzneria albida DSM 43870</name>
    <dbReference type="NCBI Taxonomy" id="1449976"/>
    <lineage>
        <taxon>Bacteria</taxon>
        <taxon>Bacillati</taxon>
        <taxon>Actinomycetota</taxon>
        <taxon>Actinomycetes</taxon>
        <taxon>Pseudonocardiales</taxon>
        <taxon>Pseudonocardiaceae</taxon>
        <taxon>Kutzneria</taxon>
    </lineage>
</organism>
<evidence type="ECO:0000313" key="1">
    <source>
        <dbReference type="EMBL" id="AHH99550.1"/>
    </source>
</evidence>
<evidence type="ECO:0000313" key="2">
    <source>
        <dbReference type="Proteomes" id="UP000019225"/>
    </source>
</evidence>
<dbReference type="eggNOG" id="COG0457">
    <property type="taxonomic scope" value="Bacteria"/>
</dbReference>
<dbReference type="EMBL" id="CP007155">
    <property type="protein sequence ID" value="AHH99550.1"/>
    <property type="molecule type" value="Genomic_DNA"/>
</dbReference>
<keyword evidence="2" id="KW-1185">Reference proteome</keyword>
<name>W5WFM0_9PSEU</name>
<dbReference type="HOGENOM" id="CLU_1271707_0_0_11"/>